<evidence type="ECO:0000313" key="3">
    <source>
        <dbReference type="Proteomes" id="UP001465426"/>
    </source>
</evidence>
<gene>
    <name evidence="2" type="ORF">WMO63_23495</name>
</gene>
<sequence>MVRSMYFFLLNFPSNVEIDKEKEKLFHLSFDHWLQHDLFSFNWWILFLSTIIPYFIFWKVVDKNRFFEVFSYGMVCAILCMLLDIMGTEMFLWSYPDKLLPIITPLIPANLVVIPITAMLVYQYFSTWKNFLFATLCWSILFSYIIEPLFMLRKMFVLGENWSHTKSFIGFIVLGIFLKEVFETIKKHLSR</sequence>
<accession>A0ABV1F751</accession>
<feature type="transmembrane region" description="Helical" evidence="1">
    <location>
        <begin position="99"/>
        <end position="122"/>
    </location>
</feature>
<reference evidence="2 3" key="1">
    <citation type="submission" date="2024-03" db="EMBL/GenBank/DDBJ databases">
        <title>Human intestinal bacterial collection.</title>
        <authorList>
            <person name="Pauvert C."/>
            <person name="Hitch T.C.A."/>
            <person name="Clavel T."/>
        </authorList>
    </citation>
    <scope>NUCLEOTIDE SEQUENCE [LARGE SCALE GENOMIC DNA]</scope>
    <source>
        <strain evidence="2 3">CLA-SR-H024</strain>
    </source>
</reference>
<dbReference type="NCBIfam" id="NF041644">
    <property type="entry name" value="CBO0543_fam"/>
    <property type="match status" value="1"/>
</dbReference>
<dbReference type="Proteomes" id="UP001465426">
    <property type="component" value="Unassembled WGS sequence"/>
</dbReference>
<feature type="transmembrane region" description="Helical" evidence="1">
    <location>
        <begin position="38"/>
        <end position="57"/>
    </location>
</feature>
<keyword evidence="1" id="KW-0472">Membrane</keyword>
<dbReference type="InterPro" id="IPR048147">
    <property type="entry name" value="CBO0543-like"/>
</dbReference>
<organism evidence="2 3">
    <name type="scientific">Niallia hominis</name>
    <dbReference type="NCBI Taxonomy" id="3133173"/>
    <lineage>
        <taxon>Bacteria</taxon>
        <taxon>Bacillati</taxon>
        <taxon>Bacillota</taxon>
        <taxon>Bacilli</taxon>
        <taxon>Bacillales</taxon>
        <taxon>Bacillaceae</taxon>
        <taxon>Niallia</taxon>
    </lineage>
</organism>
<protein>
    <submittedName>
        <fullName evidence="2">CBO0543 family protein</fullName>
    </submittedName>
</protein>
<name>A0ABV1F751_9BACI</name>
<dbReference type="EMBL" id="JBBMFN010000126">
    <property type="protein sequence ID" value="MEQ2468620.1"/>
    <property type="molecule type" value="Genomic_DNA"/>
</dbReference>
<keyword evidence="1" id="KW-1133">Transmembrane helix</keyword>
<evidence type="ECO:0000313" key="2">
    <source>
        <dbReference type="EMBL" id="MEQ2468620.1"/>
    </source>
</evidence>
<proteinExistence type="predicted"/>
<comment type="caution">
    <text evidence="2">The sequence shown here is derived from an EMBL/GenBank/DDBJ whole genome shotgun (WGS) entry which is preliminary data.</text>
</comment>
<dbReference type="RefSeq" id="WP_349205515.1">
    <property type="nucleotide sequence ID" value="NZ_JBBMFN010000126.1"/>
</dbReference>
<keyword evidence="1" id="KW-0812">Transmembrane</keyword>
<keyword evidence="3" id="KW-1185">Reference proteome</keyword>
<feature type="transmembrane region" description="Helical" evidence="1">
    <location>
        <begin position="69"/>
        <end position="93"/>
    </location>
</feature>
<evidence type="ECO:0000256" key="1">
    <source>
        <dbReference type="SAM" id="Phobius"/>
    </source>
</evidence>
<feature type="transmembrane region" description="Helical" evidence="1">
    <location>
        <begin position="164"/>
        <end position="182"/>
    </location>
</feature>
<feature type="transmembrane region" description="Helical" evidence="1">
    <location>
        <begin position="131"/>
        <end position="152"/>
    </location>
</feature>